<dbReference type="InterPro" id="IPR027417">
    <property type="entry name" value="P-loop_NTPase"/>
</dbReference>
<protein>
    <recommendedName>
        <fullName evidence="3">Sulfotransferase domain-containing protein</fullName>
    </recommendedName>
</protein>
<name>A0ABS9KIY9_9BACT</name>
<proteinExistence type="predicted"/>
<reference evidence="1" key="1">
    <citation type="submission" date="2022-01" db="EMBL/GenBank/DDBJ databases">
        <authorList>
            <person name="Wang Y."/>
        </authorList>
    </citation>
    <scope>NUCLEOTIDE SEQUENCE</scope>
    <source>
        <strain evidence="1">WB101</strain>
    </source>
</reference>
<reference evidence="1" key="2">
    <citation type="submission" date="2024-05" db="EMBL/GenBank/DDBJ databases">
        <title>Rhodohalobacter halophilus gen. nov., sp. nov., a moderately halophilic member of the family Balneolaceae.</title>
        <authorList>
            <person name="Xia J."/>
        </authorList>
    </citation>
    <scope>NUCLEOTIDE SEQUENCE</scope>
    <source>
        <strain evidence="1">WB101</strain>
    </source>
</reference>
<evidence type="ECO:0000313" key="1">
    <source>
        <dbReference type="EMBL" id="MCG2590830.1"/>
    </source>
</evidence>
<dbReference type="SUPFAM" id="SSF52540">
    <property type="entry name" value="P-loop containing nucleoside triphosphate hydrolases"/>
    <property type="match status" value="1"/>
</dbReference>
<comment type="caution">
    <text evidence="1">The sequence shown here is derived from an EMBL/GenBank/DDBJ whole genome shotgun (WGS) entry which is preliminary data.</text>
</comment>
<dbReference type="Proteomes" id="UP001165366">
    <property type="component" value="Unassembled WGS sequence"/>
</dbReference>
<dbReference type="RefSeq" id="WP_237856324.1">
    <property type="nucleotide sequence ID" value="NZ_JAKLWS010000045.1"/>
</dbReference>
<gene>
    <name evidence="1" type="ORF">L6773_19830</name>
</gene>
<dbReference type="Gene3D" id="3.40.50.300">
    <property type="entry name" value="P-loop containing nucleotide triphosphate hydrolases"/>
    <property type="match status" value="1"/>
</dbReference>
<dbReference type="EMBL" id="JAKLWS010000045">
    <property type="protein sequence ID" value="MCG2590830.1"/>
    <property type="molecule type" value="Genomic_DNA"/>
</dbReference>
<organism evidence="1 2">
    <name type="scientific">Rhodohalobacter sulfatireducens</name>
    <dbReference type="NCBI Taxonomy" id="2911366"/>
    <lineage>
        <taxon>Bacteria</taxon>
        <taxon>Pseudomonadati</taxon>
        <taxon>Balneolota</taxon>
        <taxon>Balneolia</taxon>
        <taxon>Balneolales</taxon>
        <taxon>Balneolaceae</taxon>
        <taxon>Rhodohalobacter</taxon>
    </lineage>
</organism>
<evidence type="ECO:0000313" key="2">
    <source>
        <dbReference type="Proteomes" id="UP001165366"/>
    </source>
</evidence>
<sequence>MTCKAGLIIHIGTHKTGTSAIQQHLKLNKKELLNENINYIKFKHRKLTKKTYEYDKSFKNNLEEYLKSKIIASRLNLISFEGLSGDLSNYYSNYKILAKILNDCTSQFNPKIVIFFRRQDQFIQSAFMQLKHQGEELSFSEFYNAAKVGNLNWLQFANYYEDLFGKDNVICIPYSPIRFIDESIINVFGRIINSESMIDHVDDKPINVGFSKAALNIFSSVSKDLSIEEKKILRRRLQRNFNHGLFTKYDLLSEKEEKFIIDKFKESNKLLSEKYWDKNYLNFNHAVNYKKKSYSTEQVYQNLLVDTLESEYRLLSKLNSTHAKLDRYERSKTIALLNYVRNKIYVFKSVIN</sequence>
<keyword evidence="2" id="KW-1185">Reference proteome</keyword>
<accession>A0ABS9KIY9</accession>
<evidence type="ECO:0008006" key="3">
    <source>
        <dbReference type="Google" id="ProtNLM"/>
    </source>
</evidence>